<dbReference type="EMBL" id="JASCZI010271999">
    <property type="protein sequence ID" value="MED6219021.1"/>
    <property type="molecule type" value="Genomic_DNA"/>
</dbReference>
<accession>A0ABU6ZAL4</accession>
<proteinExistence type="predicted"/>
<evidence type="ECO:0000256" key="1">
    <source>
        <dbReference type="SAM" id="MobiDB-lite"/>
    </source>
</evidence>
<evidence type="ECO:0000313" key="2">
    <source>
        <dbReference type="EMBL" id="MED6219021.1"/>
    </source>
</evidence>
<evidence type="ECO:0000313" key="3">
    <source>
        <dbReference type="Proteomes" id="UP001341840"/>
    </source>
</evidence>
<sequence>MMNQQVQPQHKPPPAIPCPLPSQPLPNPKGGLNAINDKPESEKEAGDTDSEEAEQQLYELLIDVTGSKDEEDEDIGEILDFCEEFDSDYKEEESEKKKLADGWGIETETHSDQEEMLSINTIFNKKEDEEELPTKCEDPGPCLVTYKIKGFEIPSCL</sequence>
<feature type="region of interest" description="Disordered" evidence="1">
    <location>
        <begin position="92"/>
        <end position="117"/>
    </location>
</feature>
<keyword evidence="3" id="KW-1185">Reference proteome</keyword>
<protein>
    <submittedName>
        <fullName evidence="2">Uncharacterized protein</fullName>
    </submittedName>
</protein>
<comment type="caution">
    <text evidence="2">The sequence shown here is derived from an EMBL/GenBank/DDBJ whole genome shotgun (WGS) entry which is preliminary data.</text>
</comment>
<dbReference type="Proteomes" id="UP001341840">
    <property type="component" value="Unassembled WGS sequence"/>
</dbReference>
<gene>
    <name evidence="2" type="ORF">PIB30_031933</name>
</gene>
<feature type="compositionally biased region" description="Basic and acidic residues" evidence="1">
    <location>
        <begin position="37"/>
        <end position="46"/>
    </location>
</feature>
<name>A0ABU6ZAL4_9FABA</name>
<feature type="region of interest" description="Disordered" evidence="1">
    <location>
        <begin position="1"/>
        <end position="54"/>
    </location>
</feature>
<reference evidence="2 3" key="1">
    <citation type="journal article" date="2023" name="Plants (Basel)">
        <title>Bridging the Gap: Combining Genomics and Transcriptomics Approaches to Understand Stylosanthes scabra, an Orphan Legume from the Brazilian Caatinga.</title>
        <authorList>
            <person name="Ferreira-Neto J.R.C."/>
            <person name="da Silva M.D."/>
            <person name="Binneck E."/>
            <person name="de Melo N.F."/>
            <person name="da Silva R.H."/>
            <person name="de Melo A.L.T.M."/>
            <person name="Pandolfi V."/>
            <person name="Bustamante F.O."/>
            <person name="Brasileiro-Vidal A.C."/>
            <person name="Benko-Iseppon A.M."/>
        </authorList>
    </citation>
    <scope>NUCLEOTIDE SEQUENCE [LARGE SCALE GENOMIC DNA]</scope>
    <source>
        <tissue evidence="2">Leaves</tissue>
    </source>
</reference>
<organism evidence="2 3">
    <name type="scientific">Stylosanthes scabra</name>
    <dbReference type="NCBI Taxonomy" id="79078"/>
    <lineage>
        <taxon>Eukaryota</taxon>
        <taxon>Viridiplantae</taxon>
        <taxon>Streptophyta</taxon>
        <taxon>Embryophyta</taxon>
        <taxon>Tracheophyta</taxon>
        <taxon>Spermatophyta</taxon>
        <taxon>Magnoliopsida</taxon>
        <taxon>eudicotyledons</taxon>
        <taxon>Gunneridae</taxon>
        <taxon>Pentapetalae</taxon>
        <taxon>rosids</taxon>
        <taxon>fabids</taxon>
        <taxon>Fabales</taxon>
        <taxon>Fabaceae</taxon>
        <taxon>Papilionoideae</taxon>
        <taxon>50 kb inversion clade</taxon>
        <taxon>dalbergioids sensu lato</taxon>
        <taxon>Dalbergieae</taxon>
        <taxon>Pterocarpus clade</taxon>
        <taxon>Stylosanthes</taxon>
    </lineage>
</organism>
<feature type="compositionally biased region" description="Pro residues" evidence="1">
    <location>
        <begin position="10"/>
        <end position="27"/>
    </location>
</feature>